<dbReference type="GO" id="GO:0005509">
    <property type="term" value="F:calcium ion binding"/>
    <property type="evidence" value="ECO:0007669"/>
    <property type="project" value="InterPro"/>
</dbReference>
<evidence type="ECO:0000256" key="1">
    <source>
        <dbReference type="ARBA" id="ARBA00004613"/>
    </source>
</evidence>
<dbReference type="EMBL" id="FNEK01000039">
    <property type="protein sequence ID" value="SDK36921.1"/>
    <property type="molecule type" value="Genomic_DNA"/>
</dbReference>
<feature type="compositionally biased region" description="Gly residues" evidence="3">
    <location>
        <begin position="1"/>
        <end position="12"/>
    </location>
</feature>
<dbReference type="RefSeq" id="WP_139188434.1">
    <property type="nucleotide sequence ID" value="NZ_FNEK01000039.1"/>
</dbReference>
<feature type="region of interest" description="Disordered" evidence="3">
    <location>
        <begin position="58"/>
        <end position="89"/>
    </location>
</feature>
<dbReference type="PANTHER" id="PTHR38340">
    <property type="entry name" value="S-LAYER PROTEIN"/>
    <property type="match status" value="1"/>
</dbReference>
<dbReference type="PANTHER" id="PTHR38340:SF1">
    <property type="entry name" value="S-LAYER PROTEIN"/>
    <property type="match status" value="1"/>
</dbReference>
<evidence type="ECO:0000313" key="4">
    <source>
        <dbReference type="EMBL" id="SDK36921.1"/>
    </source>
</evidence>
<proteinExistence type="predicted"/>
<dbReference type="PRINTS" id="PR00313">
    <property type="entry name" value="CABNDNGRPT"/>
</dbReference>
<dbReference type="InterPro" id="IPR050557">
    <property type="entry name" value="RTX_toxin/Mannuronan_C5-epim"/>
</dbReference>
<dbReference type="Pfam" id="PF00353">
    <property type="entry name" value="HemolysinCabind"/>
    <property type="match status" value="2"/>
</dbReference>
<keyword evidence="2" id="KW-0964">Secreted</keyword>
<dbReference type="InterPro" id="IPR011049">
    <property type="entry name" value="Serralysin-like_metalloprot_C"/>
</dbReference>
<evidence type="ECO:0000256" key="2">
    <source>
        <dbReference type="ARBA" id="ARBA00022525"/>
    </source>
</evidence>
<dbReference type="AlphaFoldDB" id="A0A1G9BBR1"/>
<organism evidence="4 5">
    <name type="scientific">Aliiruegeria lutimaris</name>
    <dbReference type="NCBI Taxonomy" id="571298"/>
    <lineage>
        <taxon>Bacteria</taxon>
        <taxon>Pseudomonadati</taxon>
        <taxon>Pseudomonadota</taxon>
        <taxon>Alphaproteobacteria</taxon>
        <taxon>Rhodobacterales</taxon>
        <taxon>Roseobacteraceae</taxon>
        <taxon>Aliiruegeria</taxon>
    </lineage>
</organism>
<evidence type="ECO:0000313" key="5">
    <source>
        <dbReference type="Proteomes" id="UP000199382"/>
    </source>
</evidence>
<name>A0A1G9BBR1_9RHOB</name>
<dbReference type="Proteomes" id="UP000199382">
    <property type="component" value="Unassembled WGS sequence"/>
</dbReference>
<dbReference type="Gene3D" id="2.150.10.10">
    <property type="entry name" value="Serralysin-like metalloprotease, C-terminal"/>
    <property type="match status" value="1"/>
</dbReference>
<dbReference type="PROSITE" id="PS00330">
    <property type="entry name" value="HEMOLYSIN_CALCIUM"/>
    <property type="match status" value="1"/>
</dbReference>
<gene>
    <name evidence="4" type="ORF">SAMN04488026_103912</name>
</gene>
<dbReference type="GO" id="GO:0005576">
    <property type="term" value="C:extracellular region"/>
    <property type="evidence" value="ECO:0007669"/>
    <property type="project" value="UniProtKB-SubCell"/>
</dbReference>
<evidence type="ECO:0000256" key="3">
    <source>
        <dbReference type="SAM" id="MobiDB-lite"/>
    </source>
</evidence>
<dbReference type="InterPro" id="IPR001343">
    <property type="entry name" value="Hemolysn_Ca-bd"/>
</dbReference>
<dbReference type="SUPFAM" id="SSF51120">
    <property type="entry name" value="beta-Roll"/>
    <property type="match status" value="1"/>
</dbReference>
<sequence>MPKPSGKGGNGGSTVSPPDGAIVGTEVNDFIDLNSTPVFSTELDDIIWGLGGNDEIHGGGGSDTIEGGAGDDTLWGDDGDDIVNGGDGSDTIYGGAGSDVIDGGDDGGIDVVIYEGLEGEDYDVVILTETIGNGKKQQTVVTGFEVYALDGSGDVDHLTNVEQVLFVQYTEPGTIITGSDYAAVQYDQTVQLNVLANDYLEGGDLGDGLSVSAILDAQINIDNDGVNDLDLVPDGVDLDYFLNGGLLNDGSILTLTADGTLIWDPNGQYDTEPGSGEDAPSVYFWYEATDGSGTTQYGDVGLQVSYPTPAGDIQFEDMIGVYDPFTSDLLGIYIYQDGPGGDFWISQLTSATNYFEERDSSVADYDYDGDGDAEFRVWTDADGTTHEMNVTHGGDEQSDLDGMYIIDLDLGETATILFADASGNVIGRAVITEDDLDTDGWVAFDNATGIDQFSVEAGIGDEFYIDDIALA</sequence>
<feature type="region of interest" description="Disordered" evidence="3">
    <location>
        <begin position="1"/>
        <end position="21"/>
    </location>
</feature>
<feature type="compositionally biased region" description="Gly residues" evidence="3">
    <location>
        <begin position="58"/>
        <end position="70"/>
    </location>
</feature>
<protein>
    <submittedName>
        <fullName evidence="4">Hemolysin-type calcium-binding repeat-containing protein</fullName>
    </submittedName>
</protein>
<dbReference type="OrthoDB" id="7822081at2"/>
<comment type="subcellular location">
    <subcellularLocation>
        <location evidence="1">Secreted</location>
    </subcellularLocation>
</comment>
<dbReference type="InterPro" id="IPR018511">
    <property type="entry name" value="Hemolysin-typ_Ca-bd_CS"/>
</dbReference>
<reference evidence="4 5" key="1">
    <citation type="submission" date="2016-10" db="EMBL/GenBank/DDBJ databases">
        <authorList>
            <person name="de Groot N.N."/>
        </authorList>
    </citation>
    <scope>NUCLEOTIDE SEQUENCE [LARGE SCALE GENOMIC DNA]</scope>
    <source>
        <strain evidence="4 5">DSM 25294</strain>
    </source>
</reference>
<keyword evidence="5" id="KW-1185">Reference proteome</keyword>
<accession>A0A1G9BBR1</accession>
<dbReference type="STRING" id="571298.SAMN04488026_103912"/>